<feature type="transmembrane region" description="Helical" evidence="5">
    <location>
        <begin position="183"/>
        <end position="202"/>
    </location>
</feature>
<dbReference type="GO" id="GO:0022857">
    <property type="term" value="F:transmembrane transporter activity"/>
    <property type="evidence" value="ECO:0007669"/>
    <property type="project" value="InterPro"/>
</dbReference>
<accession>A0A1Y6BBY6</accession>
<dbReference type="EMBL" id="FXAG01000003">
    <property type="protein sequence ID" value="SMF03152.1"/>
    <property type="molecule type" value="Genomic_DNA"/>
</dbReference>
<dbReference type="Proteomes" id="UP000192920">
    <property type="component" value="Unassembled WGS sequence"/>
</dbReference>
<dbReference type="InterPro" id="IPR020846">
    <property type="entry name" value="MFS_dom"/>
</dbReference>
<protein>
    <submittedName>
        <fullName evidence="7">Predicted arabinose efflux permease, MFS family</fullName>
    </submittedName>
</protein>
<dbReference type="InterPro" id="IPR036259">
    <property type="entry name" value="MFS_trans_sf"/>
</dbReference>
<evidence type="ECO:0000256" key="5">
    <source>
        <dbReference type="SAM" id="Phobius"/>
    </source>
</evidence>
<evidence type="ECO:0000259" key="6">
    <source>
        <dbReference type="PROSITE" id="PS50850"/>
    </source>
</evidence>
<keyword evidence="4 5" id="KW-0472">Membrane</keyword>
<dbReference type="InterPro" id="IPR011701">
    <property type="entry name" value="MFS"/>
</dbReference>
<feature type="transmembrane region" description="Helical" evidence="5">
    <location>
        <begin position="353"/>
        <end position="375"/>
    </location>
</feature>
<evidence type="ECO:0000256" key="3">
    <source>
        <dbReference type="ARBA" id="ARBA00022989"/>
    </source>
</evidence>
<keyword evidence="2 5" id="KW-0812">Transmembrane</keyword>
<feature type="transmembrane region" description="Helical" evidence="5">
    <location>
        <begin position="322"/>
        <end position="341"/>
    </location>
</feature>
<keyword evidence="3 5" id="KW-1133">Transmembrane helix</keyword>
<evidence type="ECO:0000256" key="1">
    <source>
        <dbReference type="ARBA" id="ARBA00004141"/>
    </source>
</evidence>
<feature type="transmembrane region" description="Helical" evidence="5">
    <location>
        <begin position="222"/>
        <end position="243"/>
    </location>
</feature>
<feature type="transmembrane region" description="Helical" evidence="5">
    <location>
        <begin position="381"/>
        <end position="399"/>
    </location>
</feature>
<reference evidence="8" key="1">
    <citation type="submission" date="2017-04" db="EMBL/GenBank/DDBJ databases">
        <authorList>
            <person name="Varghese N."/>
            <person name="Submissions S."/>
        </authorList>
    </citation>
    <scope>NUCLEOTIDE SEQUENCE [LARGE SCALE GENOMIC DNA]</scope>
    <source>
        <strain evidence="8">DSM 22618</strain>
    </source>
</reference>
<dbReference type="STRING" id="1123014.SAMN02745746_00864"/>
<dbReference type="Pfam" id="PF07690">
    <property type="entry name" value="MFS_1"/>
    <property type="match status" value="1"/>
</dbReference>
<keyword evidence="8" id="KW-1185">Reference proteome</keyword>
<gene>
    <name evidence="7" type="ORF">SAMN02745746_00864</name>
</gene>
<dbReference type="PANTHER" id="PTHR23518">
    <property type="entry name" value="C-METHYLTRANSFERASE"/>
    <property type="match status" value="1"/>
</dbReference>
<feature type="transmembrane region" description="Helical" evidence="5">
    <location>
        <begin position="45"/>
        <end position="64"/>
    </location>
</feature>
<dbReference type="PANTHER" id="PTHR23518:SF2">
    <property type="entry name" value="MAJOR FACILITATOR SUPERFAMILY TRANSPORTER"/>
    <property type="match status" value="1"/>
</dbReference>
<feature type="transmembrane region" description="Helical" evidence="5">
    <location>
        <begin position="263"/>
        <end position="280"/>
    </location>
</feature>
<evidence type="ECO:0000256" key="4">
    <source>
        <dbReference type="ARBA" id="ARBA00023136"/>
    </source>
</evidence>
<evidence type="ECO:0000313" key="7">
    <source>
        <dbReference type="EMBL" id="SMF03152.1"/>
    </source>
</evidence>
<dbReference type="InterPro" id="IPR005829">
    <property type="entry name" value="Sugar_transporter_CS"/>
</dbReference>
<feature type="transmembrane region" description="Helical" evidence="5">
    <location>
        <begin position="292"/>
        <end position="310"/>
    </location>
</feature>
<evidence type="ECO:0000256" key="2">
    <source>
        <dbReference type="ARBA" id="ARBA00022692"/>
    </source>
</evidence>
<proteinExistence type="predicted"/>
<feature type="transmembrane region" description="Helical" evidence="5">
    <location>
        <begin position="160"/>
        <end position="177"/>
    </location>
</feature>
<dbReference type="PROSITE" id="PS50850">
    <property type="entry name" value="MFS"/>
    <property type="match status" value="1"/>
</dbReference>
<organism evidence="7 8">
    <name type="scientific">Pseudogulbenkiania subflava DSM 22618</name>
    <dbReference type="NCBI Taxonomy" id="1123014"/>
    <lineage>
        <taxon>Bacteria</taxon>
        <taxon>Pseudomonadati</taxon>
        <taxon>Pseudomonadota</taxon>
        <taxon>Betaproteobacteria</taxon>
        <taxon>Neisseriales</taxon>
        <taxon>Chromobacteriaceae</taxon>
        <taxon>Pseudogulbenkiania</taxon>
    </lineage>
</organism>
<name>A0A1Y6BBY6_9NEIS</name>
<dbReference type="Gene3D" id="1.20.1250.20">
    <property type="entry name" value="MFS general substrate transporter like domains"/>
    <property type="match status" value="1"/>
</dbReference>
<sequence length="409" mass="42611">MSTEPSRQPGALKMPAATPAIPRTVWALGFVSLFMDVSSELTHSLLPLFLAGTLGASALTIGVIEGIAEATALIVKIFSGAISDFIGRRKGLLLLGYGLAALTKPLFPLATSAETVFVARFLDRIGKGIRGAPRDALVADIAPAEIRGACFGLRQSMDTVGAFLGPLLAIALMAAFAGNIPLVLWFAVAPATVAVGLIVAGVDEPGHGPAAHRFRSPIHWRVLREFPAPYWWVVGIGAVFTLARFSEAFLVLRAQQLGLSATWVPAVMVVMSLVYSLAAYPVGRLSDRMSRTALLGVGLLFLVLADLVLARAGSVAGLLTGVALWGLHMGFSQGILATLVADTTPGGLKGTAFGVFNLVSGGCMLCASVIAGWLWQAHGSATTFYAGAVFALSALLLLGGRRGRRARPG</sequence>
<dbReference type="AlphaFoldDB" id="A0A1Y6BBY6"/>
<dbReference type="CDD" id="cd17370">
    <property type="entry name" value="MFS_MJ1317_like"/>
    <property type="match status" value="1"/>
</dbReference>
<dbReference type="SUPFAM" id="SSF103473">
    <property type="entry name" value="MFS general substrate transporter"/>
    <property type="match status" value="1"/>
</dbReference>
<dbReference type="RefSeq" id="WP_085275201.1">
    <property type="nucleotide sequence ID" value="NZ_FXAG01000003.1"/>
</dbReference>
<evidence type="ECO:0000313" key="8">
    <source>
        <dbReference type="Proteomes" id="UP000192920"/>
    </source>
</evidence>
<feature type="domain" description="Major facilitator superfamily (MFS) profile" evidence="6">
    <location>
        <begin position="24"/>
        <end position="405"/>
    </location>
</feature>
<dbReference type="PROSITE" id="PS00216">
    <property type="entry name" value="SUGAR_TRANSPORT_1"/>
    <property type="match status" value="1"/>
</dbReference>
<comment type="subcellular location">
    <subcellularLocation>
        <location evidence="1">Membrane</location>
        <topology evidence="1">Multi-pass membrane protein</topology>
    </subcellularLocation>
</comment>
<dbReference type="GO" id="GO:0016020">
    <property type="term" value="C:membrane"/>
    <property type="evidence" value="ECO:0007669"/>
    <property type="project" value="UniProtKB-SubCell"/>
</dbReference>